<feature type="transmembrane region" description="Helical" evidence="1">
    <location>
        <begin position="150"/>
        <end position="167"/>
    </location>
</feature>
<evidence type="ECO:0000259" key="3">
    <source>
        <dbReference type="Pfam" id="PF19040"/>
    </source>
</evidence>
<feature type="transmembrane region" description="Helical" evidence="1">
    <location>
        <begin position="252"/>
        <end position="273"/>
    </location>
</feature>
<proteinExistence type="predicted"/>
<gene>
    <name evidence="4" type="ORF">BES08_15035</name>
</gene>
<keyword evidence="1" id="KW-1133">Transmembrane helix</keyword>
<keyword evidence="4" id="KW-0012">Acyltransferase</keyword>
<evidence type="ECO:0000313" key="5">
    <source>
        <dbReference type="Proteomes" id="UP000094626"/>
    </source>
</evidence>
<accession>A0A1D8A758</accession>
<feature type="transmembrane region" description="Helical" evidence="1">
    <location>
        <begin position="350"/>
        <end position="374"/>
    </location>
</feature>
<dbReference type="GO" id="GO:0016020">
    <property type="term" value="C:membrane"/>
    <property type="evidence" value="ECO:0007669"/>
    <property type="project" value="TreeGrafter"/>
</dbReference>
<feature type="transmembrane region" description="Helical" evidence="1">
    <location>
        <begin position="12"/>
        <end position="30"/>
    </location>
</feature>
<keyword evidence="4" id="KW-0808">Transferase</keyword>
<protein>
    <submittedName>
        <fullName evidence="4">Acyltransferase</fullName>
    </submittedName>
</protein>
<evidence type="ECO:0000259" key="2">
    <source>
        <dbReference type="Pfam" id="PF01757"/>
    </source>
</evidence>
<dbReference type="GO" id="GO:0016747">
    <property type="term" value="F:acyltransferase activity, transferring groups other than amino-acyl groups"/>
    <property type="evidence" value="ECO:0007669"/>
    <property type="project" value="InterPro"/>
</dbReference>
<reference evidence="5" key="1">
    <citation type="journal article" date="2017" name="J. Biotechnol.">
        <title>Complete genome sequence of Novosphingobium resinovorum SA1, a versatile xenobiotic-degrading bacterium capable of utilizing sulfanilic acid.</title>
        <authorList>
            <person name="Hegedus B."/>
            <person name="Kos P.B."/>
            <person name="Balint B."/>
            <person name="Maroti G."/>
            <person name="Gan H.M."/>
            <person name="Perei K."/>
            <person name="Rakhely G."/>
        </authorList>
    </citation>
    <scope>NUCLEOTIDE SEQUENCE [LARGE SCALE GENOMIC DNA]</scope>
    <source>
        <strain evidence="5">SA1</strain>
    </source>
</reference>
<dbReference type="AlphaFoldDB" id="A0A1D8A758"/>
<organism evidence="4 5">
    <name type="scientific">Novosphingobium resinovorum</name>
    <dbReference type="NCBI Taxonomy" id="158500"/>
    <lineage>
        <taxon>Bacteria</taxon>
        <taxon>Pseudomonadati</taxon>
        <taxon>Pseudomonadota</taxon>
        <taxon>Alphaproteobacteria</taxon>
        <taxon>Sphingomonadales</taxon>
        <taxon>Sphingomonadaceae</taxon>
        <taxon>Novosphingobium</taxon>
    </lineage>
</organism>
<dbReference type="Pfam" id="PF19040">
    <property type="entry name" value="SGNH"/>
    <property type="match status" value="1"/>
</dbReference>
<dbReference type="InterPro" id="IPR043968">
    <property type="entry name" value="SGNH"/>
</dbReference>
<feature type="transmembrane region" description="Helical" evidence="1">
    <location>
        <begin position="79"/>
        <end position="98"/>
    </location>
</feature>
<dbReference type="InterPro" id="IPR050879">
    <property type="entry name" value="Acyltransferase_3"/>
</dbReference>
<feature type="domain" description="Acyltransferase 3" evidence="2">
    <location>
        <begin position="12"/>
        <end position="335"/>
    </location>
</feature>
<feature type="transmembrane region" description="Helical" evidence="1">
    <location>
        <begin position="174"/>
        <end position="193"/>
    </location>
</feature>
<feature type="transmembrane region" description="Helical" evidence="1">
    <location>
        <begin position="320"/>
        <end position="338"/>
    </location>
</feature>
<feature type="transmembrane region" description="Helical" evidence="1">
    <location>
        <begin position="229"/>
        <end position="246"/>
    </location>
</feature>
<dbReference type="GO" id="GO:0009103">
    <property type="term" value="P:lipopolysaccharide biosynthetic process"/>
    <property type="evidence" value="ECO:0007669"/>
    <property type="project" value="TreeGrafter"/>
</dbReference>
<dbReference type="KEGG" id="nre:BES08_15035"/>
<evidence type="ECO:0000313" key="4">
    <source>
        <dbReference type="EMBL" id="AOR77921.1"/>
    </source>
</evidence>
<dbReference type="OrthoDB" id="9796461at2"/>
<feature type="domain" description="SGNH" evidence="3">
    <location>
        <begin position="401"/>
        <end position="668"/>
    </location>
</feature>
<dbReference type="RefSeq" id="WP_069708792.1">
    <property type="nucleotide sequence ID" value="NZ_CP017075.1"/>
</dbReference>
<name>A0A1D8A758_9SPHN</name>
<keyword evidence="1" id="KW-0472">Membrane</keyword>
<sequence>MSAAQHGPYRREIDGLRAIAVLAVVLYHFAVPGLKAGFVGVDVFFVISGFLIGGMLWFELLDAGRIDLGQFYLRRIRRLAPAFFAMGAASAVIGWFVLLPYELRNFGKELIASSLWMSNVLFYREAGYFDFGADSRVLLHTWSLSVEEQFYIFLPLLLTVLALARVGPRVILGVLIAVWAGSLLACVAMTAGYPVMTFYLFPFRAWEMLSGVLLAIALRGAALTPRLQAVLASAGFLLLAASFLLIDSAGFPGWQALLPVAGSAALLAGATNARGNPGTVLSHPAMVFVGLISYSLYLWHWPLLILSRYWRGHYASPLETAAWLALVFVVAALSWRFVEQPFRRSRRVTSPVLLGSAAVAAGATLAVGAVTFLANGLPDRFSPETQVYIAASSGFLQDTSRCRHPENGPLAGIRTCAIGPDGPPEVLIWGDSHLRAQMDGLAMAAREAGRPGIIIWRAGCPPLFGLAKQESASTPDQDVLCAEENRRIRAAIRQYPGIRRLLLVGRWAYYADGRGVGRDAHNLITLSPDAGSGLPQGDGQAALFGAALKLTVAELNGEGREVYLMRQVPELPQFDSIRVARDLAYGRLTPDQARTLASVQMAPLRDRNRQAEAPIDQLVADRQVRLIDPWPRLCHGSCSGMVKGASLYFDNNHMTYEGSVRLRDLFVPFLLGTGPTTIAAAGR</sequence>
<feature type="transmembrane region" description="Helical" evidence="1">
    <location>
        <begin position="205"/>
        <end position="222"/>
    </location>
</feature>
<dbReference type="InterPro" id="IPR002656">
    <property type="entry name" value="Acyl_transf_3_dom"/>
</dbReference>
<keyword evidence="5" id="KW-1185">Reference proteome</keyword>
<dbReference type="Proteomes" id="UP000094626">
    <property type="component" value="Chromosome"/>
</dbReference>
<keyword evidence="1" id="KW-0812">Transmembrane</keyword>
<feature type="transmembrane region" description="Helical" evidence="1">
    <location>
        <begin position="36"/>
        <end position="58"/>
    </location>
</feature>
<evidence type="ECO:0000256" key="1">
    <source>
        <dbReference type="SAM" id="Phobius"/>
    </source>
</evidence>
<feature type="transmembrane region" description="Helical" evidence="1">
    <location>
        <begin position="280"/>
        <end position="300"/>
    </location>
</feature>
<dbReference type="EMBL" id="CP017075">
    <property type="protein sequence ID" value="AOR77921.1"/>
    <property type="molecule type" value="Genomic_DNA"/>
</dbReference>
<dbReference type="PANTHER" id="PTHR23028">
    <property type="entry name" value="ACETYLTRANSFERASE"/>
    <property type="match status" value="1"/>
</dbReference>
<dbReference type="Pfam" id="PF01757">
    <property type="entry name" value="Acyl_transf_3"/>
    <property type="match status" value="1"/>
</dbReference>
<dbReference type="PANTHER" id="PTHR23028:SF53">
    <property type="entry name" value="ACYL_TRANSF_3 DOMAIN-CONTAINING PROTEIN"/>
    <property type="match status" value="1"/>
</dbReference>